<evidence type="ECO:0000313" key="6">
    <source>
        <dbReference type="EMBL" id="NEV64742.1"/>
    </source>
</evidence>
<protein>
    <submittedName>
        <fullName evidence="6">Glycosyl transferase family 2</fullName>
    </submittedName>
</protein>
<accession>A0A6M0K4Q4</accession>
<reference evidence="6 7" key="1">
    <citation type="submission" date="2020-02" db="EMBL/GenBank/DDBJ databases">
        <title>Genome sequences of Thiorhodococcus mannitoliphagus and Thiorhodococcus minor, purple sulfur photosynthetic bacteria in the gammaproteobacterial family, Chromatiaceae.</title>
        <authorList>
            <person name="Aviles F.A."/>
            <person name="Meyer T.E."/>
            <person name="Kyndt J.A."/>
        </authorList>
    </citation>
    <scope>NUCLEOTIDE SEQUENCE [LARGE SCALE GENOMIC DNA]</scope>
    <source>
        <strain evidence="6 7">DSM 11518</strain>
    </source>
</reference>
<keyword evidence="4 6" id="KW-0808">Transferase</keyword>
<evidence type="ECO:0000256" key="5">
    <source>
        <dbReference type="ARBA" id="ARBA00023136"/>
    </source>
</evidence>
<dbReference type="EMBL" id="JAAIJQ010000108">
    <property type="protein sequence ID" value="NEV64742.1"/>
    <property type="molecule type" value="Genomic_DNA"/>
</dbReference>
<keyword evidence="3" id="KW-0328">Glycosyltransferase</keyword>
<dbReference type="Proteomes" id="UP000483379">
    <property type="component" value="Unassembled WGS sequence"/>
</dbReference>
<dbReference type="SUPFAM" id="SSF53448">
    <property type="entry name" value="Nucleotide-diphospho-sugar transferases"/>
    <property type="match status" value="1"/>
</dbReference>
<evidence type="ECO:0000256" key="1">
    <source>
        <dbReference type="ARBA" id="ARBA00004236"/>
    </source>
</evidence>
<dbReference type="GO" id="GO:0016757">
    <property type="term" value="F:glycosyltransferase activity"/>
    <property type="evidence" value="ECO:0007669"/>
    <property type="project" value="UniProtKB-KW"/>
</dbReference>
<comment type="subcellular location">
    <subcellularLocation>
        <location evidence="1">Cell membrane</location>
    </subcellularLocation>
</comment>
<proteinExistence type="predicted"/>
<evidence type="ECO:0000256" key="3">
    <source>
        <dbReference type="ARBA" id="ARBA00022676"/>
    </source>
</evidence>
<evidence type="ECO:0000313" key="7">
    <source>
        <dbReference type="Proteomes" id="UP000483379"/>
    </source>
</evidence>
<dbReference type="InterPro" id="IPR029044">
    <property type="entry name" value="Nucleotide-diphossugar_trans"/>
</dbReference>
<dbReference type="GO" id="GO:0005886">
    <property type="term" value="C:plasma membrane"/>
    <property type="evidence" value="ECO:0007669"/>
    <property type="project" value="UniProtKB-SubCell"/>
</dbReference>
<organism evidence="6 7">
    <name type="scientific">Thiorhodococcus minor</name>
    <dbReference type="NCBI Taxonomy" id="57489"/>
    <lineage>
        <taxon>Bacteria</taxon>
        <taxon>Pseudomonadati</taxon>
        <taxon>Pseudomonadota</taxon>
        <taxon>Gammaproteobacteria</taxon>
        <taxon>Chromatiales</taxon>
        <taxon>Chromatiaceae</taxon>
        <taxon>Thiorhodococcus</taxon>
    </lineage>
</organism>
<dbReference type="PANTHER" id="PTHR43646:SF2">
    <property type="entry name" value="GLYCOSYLTRANSFERASE 2-LIKE DOMAIN-CONTAINING PROTEIN"/>
    <property type="match status" value="1"/>
</dbReference>
<sequence>MRARAARNAVRSGADEVILVEPEDVVSSRPSSAVDLPDGWRLMHAPRGRGSQCAAGARASRGELLMILHDDTDLPEDAAAQLAAAFDDHEIGMACFRLRFDHGHWLLRFYSLCSRLESPLTTFGDQAMVLRRSVYEAVGGFPDWPLFEDVELARRVRRQSRVAKLPAMVTTSAVRFTANGLVWQQLFNGLLLGRFLLGAPPERLAAIYERRLGVPRPEEGA</sequence>
<dbReference type="Gene3D" id="3.90.550.10">
    <property type="entry name" value="Spore Coat Polysaccharide Biosynthesis Protein SpsA, Chain A"/>
    <property type="match status" value="1"/>
</dbReference>
<name>A0A6M0K4Q4_9GAMM</name>
<keyword evidence="5" id="KW-0472">Membrane</keyword>
<keyword evidence="2" id="KW-1003">Cell membrane</keyword>
<dbReference type="PANTHER" id="PTHR43646">
    <property type="entry name" value="GLYCOSYLTRANSFERASE"/>
    <property type="match status" value="1"/>
</dbReference>
<dbReference type="AlphaFoldDB" id="A0A6M0K4Q4"/>
<gene>
    <name evidence="6" type="ORF">G3446_23210</name>
</gene>
<keyword evidence="7" id="KW-1185">Reference proteome</keyword>
<comment type="caution">
    <text evidence="6">The sequence shown here is derived from an EMBL/GenBank/DDBJ whole genome shotgun (WGS) entry which is preliminary data.</text>
</comment>
<evidence type="ECO:0000256" key="4">
    <source>
        <dbReference type="ARBA" id="ARBA00022679"/>
    </source>
</evidence>
<evidence type="ECO:0000256" key="2">
    <source>
        <dbReference type="ARBA" id="ARBA00022475"/>
    </source>
</evidence>